<evidence type="ECO:0000313" key="4">
    <source>
        <dbReference type="Proteomes" id="UP000641646"/>
    </source>
</evidence>
<dbReference type="EMBL" id="JACJPW010000003">
    <property type="protein sequence ID" value="MBD2179914.1"/>
    <property type="molecule type" value="Genomic_DNA"/>
</dbReference>
<reference evidence="3" key="2">
    <citation type="submission" date="2020-08" db="EMBL/GenBank/DDBJ databases">
        <authorList>
            <person name="Chen M."/>
            <person name="Teng W."/>
            <person name="Zhao L."/>
            <person name="Hu C."/>
            <person name="Zhou Y."/>
            <person name="Han B."/>
            <person name="Song L."/>
            <person name="Shu W."/>
        </authorList>
    </citation>
    <scope>NUCLEOTIDE SEQUENCE</scope>
    <source>
        <strain evidence="3">FACHB-1375</strain>
    </source>
</reference>
<keyword evidence="4" id="KW-1185">Reference proteome</keyword>
<comment type="caution">
    <text evidence="3">The sequence shown here is derived from an EMBL/GenBank/DDBJ whole genome shotgun (WGS) entry which is preliminary data.</text>
</comment>
<keyword evidence="2" id="KW-1133">Transmembrane helix</keyword>
<dbReference type="Gene3D" id="3.30.1330.60">
    <property type="entry name" value="OmpA-like domain"/>
    <property type="match status" value="1"/>
</dbReference>
<proteinExistence type="predicted"/>
<dbReference type="RefSeq" id="WP_190461585.1">
    <property type="nucleotide sequence ID" value="NZ_JACJPW010000003.1"/>
</dbReference>
<keyword evidence="2" id="KW-0472">Membrane</keyword>
<feature type="coiled-coil region" evidence="1">
    <location>
        <begin position="49"/>
        <end position="90"/>
    </location>
</feature>
<keyword evidence="1" id="KW-0175">Coiled coil</keyword>
<dbReference type="Proteomes" id="UP000641646">
    <property type="component" value="Unassembled WGS sequence"/>
</dbReference>
<evidence type="ECO:0008006" key="5">
    <source>
        <dbReference type="Google" id="ProtNLM"/>
    </source>
</evidence>
<evidence type="ECO:0000256" key="1">
    <source>
        <dbReference type="SAM" id="Coils"/>
    </source>
</evidence>
<reference evidence="3" key="1">
    <citation type="journal article" date="2015" name="ISME J.">
        <title>Draft Genome Sequence of Streptomyces incarnatus NRRL8089, which Produces the Nucleoside Antibiotic Sinefungin.</title>
        <authorList>
            <person name="Oshima K."/>
            <person name="Hattori M."/>
            <person name="Shimizu H."/>
            <person name="Fukuda K."/>
            <person name="Nemoto M."/>
            <person name="Inagaki K."/>
            <person name="Tamura T."/>
        </authorList>
    </citation>
    <scope>NUCLEOTIDE SEQUENCE</scope>
    <source>
        <strain evidence="3">FACHB-1375</strain>
    </source>
</reference>
<keyword evidence="2" id="KW-0812">Transmembrane</keyword>
<dbReference type="InterPro" id="IPR036737">
    <property type="entry name" value="OmpA-like_sf"/>
</dbReference>
<organism evidence="3 4">
    <name type="scientific">Aerosakkonema funiforme FACHB-1375</name>
    <dbReference type="NCBI Taxonomy" id="2949571"/>
    <lineage>
        <taxon>Bacteria</taxon>
        <taxon>Bacillati</taxon>
        <taxon>Cyanobacteriota</taxon>
        <taxon>Cyanophyceae</taxon>
        <taxon>Oscillatoriophycideae</taxon>
        <taxon>Aerosakkonematales</taxon>
        <taxon>Aerosakkonemataceae</taxon>
        <taxon>Aerosakkonema</taxon>
    </lineage>
</organism>
<sequence length="254" mass="28663">MRRRSRHLDDNEDLNIWPAFTDLMSNAFMILSLFLLLAIVKASILQSTSEEINDKLRQSEYKVGDLEKQLANLQQQLQQKTNQVTNLEGQVERLKSPPIIVIKDSGEYKFAVGKADLPTGLRSKIENDFVNQIERYATEYQGYIVEVIGHTDGQKNSNRYSSLDDKIAEIANGENASAIQLGSNADLGLMRALAVVQVLRDMQKKGRLKGLEFRAYSAAQLVLPKGYIPQNNGNTDEPARRRIEIRFTPPGVER</sequence>
<accession>A0A926V9S8</accession>
<evidence type="ECO:0000256" key="2">
    <source>
        <dbReference type="SAM" id="Phobius"/>
    </source>
</evidence>
<name>A0A926V9S8_9CYAN</name>
<protein>
    <recommendedName>
        <fullName evidence="5">OmpA-like domain-containing protein</fullName>
    </recommendedName>
</protein>
<dbReference type="SUPFAM" id="SSF103088">
    <property type="entry name" value="OmpA-like"/>
    <property type="match status" value="1"/>
</dbReference>
<feature type="transmembrane region" description="Helical" evidence="2">
    <location>
        <begin position="20"/>
        <end position="40"/>
    </location>
</feature>
<dbReference type="AlphaFoldDB" id="A0A926V9S8"/>
<evidence type="ECO:0000313" key="3">
    <source>
        <dbReference type="EMBL" id="MBD2179914.1"/>
    </source>
</evidence>
<dbReference type="Gene3D" id="1.20.5.170">
    <property type="match status" value="1"/>
</dbReference>
<gene>
    <name evidence="3" type="ORF">H6G03_02100</name>
</gene>